<dbReference type="AlphaFoldDB" id="A2FWW8"/>
<reference evidence="1" key="2">
    <citation type="journal article" date="2007" name="Science">
        <title>Draft genome sequence of the sexually transmitted pathogen Trichomonas vaginalis.</title>
        <authorList>
            <person name="Carlton J.M."/>
            <person name="Hirt R.P."/>
            <person name="Silva J.C."/>
            <person name="Delcher A.L."/>
            <person name="Schatz M."/>
            <person name="Zhao Q."/>
            <person name="Wortman J.R."/>
            <person name="Bidwell S.L."/>
            <person name="Alsmark U.C.M."/>
            <person name="Besteiro S."/>
            <person name="Sicheritz-Ponten T."/>
            <person name="Noel C.J."/>
            <person name="Dacks J.B."/>
            <person name="Foster P.G."/>
            <person name="Simillion C."/>
            <person name="Van de Peer Y."/>
            <person name="Miranda-Saavedra D."/>
            <person name="Barton G.J."/>
            <person name="Westrop G.D."/>
            <person name="Mueller S."/>
            <person name="Dessi D."/>
            <person name="Fiori P.L."/>
            <person name="Ren Q."/>
            <person name="Paulsen I."/>
            <person name="Zhang H."/>
            <person name="Bastida-Corcuera F.D."/>
            <person name="Simoes-Barbosa A."/>
            <person name="Brown M.T."/>
            <person name="Hayes R.D."/>
            <person name="Mukherjee M."/>
            <person name="Okumura C.Y."/>
            <person name="Schneider R."/>
            <person name="Smith A.J."/>
            <person name="Vanacova S."/>
            <person name="Villalvazo M."/>
            <person name="Haas B.J."/>
            <person name="Pertea M."/>
            <person name="Feldblyum T.V."/>
            <person name="Utterback T.R."/>
            <person name="Shu C.L."/>
            <person name="Osoegawa K."/>
            <person name="de Jong P.J."/>
            <person name="Hrdy I."/>
            <person name="Horvathova L."/>
            <person name="Zubacova Z."/>
            <person name="Dolezal P."/>
            <person name="Malik S.B."/>
            <person name="Logsdon J.M. Jr."/>
            <person name="Henze K."/>
            <person name="Gupta A."/>
            <person name="Wang C.C."/>
            <person name="Dunne R.L."/>
            <person name="Upcroft J.A."/>
            <person name="Upcroft P."/>
            <person name="White O."/>
            <person name="Salzberg S.L."/>
            <person name="Tang P."/>
            <person name="Chiu C.-H."/>
            <person name="Lee Y.-S."/>
            <person name="Embley T.M."/>
            <person name="Coombs G.H."/>
            <person name="Mottram J.C."/>
            <person name="Tachezy J."/>
            <person name="Fraser-Liggett C.M."/>
            <person name="Johnson P.J."/>
        </authorList>
    </citation>
    <scope>NUCLEOTIDE SEQUENCE [LARGE SCALE GENOMIC DNA]</scope>
    <source>
        <strain evidence="1">G3</strain>
    </source>
</reference>
<keyword evidence="2" id="KW-1185">Reference proteome</keyword>
<evidence type="ECO:0000313" key="1">
    <source>
        <dbReference type="EMBL" id="EAX90597.1"/>
    </source>
</evidence>
<dbReference type="RefSeq" id="XP_001303527.1">
    <property type="nucleotide sequence ID" value="XM_001303526.1"/>
</dbReference>
<sequence length="757" mass="84577">MNSSSPFDSFGNFEIGTHNGEKVIIHYQYDSLAVYYLETLELVSKVTFQFPVVSLFVSNNPKEEALNFVIITEDQQAHSIFLDNAEFKVHSSTNIHENIMSHHTMLTDKFDYNYILFESGKMVKLSKKSPVQYQIEWPIKNGKIVRLERCHPFEDQYLIEKNSSAFIALIKTEKEYLVATYIYNFTTEELMQGPYTANISCFSRYLNSKIFFQNGKIFGFNPFREIAEIPDVTCASQAWNTEKTIIFTPEGIGYSVTADSFTEVLRLSNPPLRVESTGDFLIYLTSSGDLILNGTEHKVHIVAPIRLSEYKSILIQCDEDSIKTFPTISMPSIPTIQTKYEGKKVTGYNGATWECTNNIVAFAGCNSENSEFVIAASVKTVYILKVPSDSKAIQLIKEETMTSPIIDVAISPIHYAISTIKQGVHVTSYVGDPFNLTFHTGQCLCLSLSKTTVASGFDDGSFILASLEERGPIVNMKPFNTPVKKVTHITDDSVLVQWDLACAVVSRDKFQWCSLPKFNGAQISAFAADLLALGGPGGMSIYNFPSKKLVAVIPKRLIGICSSSVCFSTLSSLGIRFFALTADNELIVLYSHREIDVDHQSLIDADDARAICAVDESAYVICNKCVAIFDMRGNRIDTVDFPAPPRFFEASSRGFYVCFARMIWYISRDMSMKKIPFDKSNIVCFCAIDDDKFCIATSTRVLTCSAMGTKIVFQTLTKVDKRIISMKALSSSQISVPDTLAIVFEDSSTAIYQIPQQ</sequence>
<dbReference type="EMBL" id="DS114095">
    <property type="protein sequence ID" value="EAX90597.1"/>
    <property type="molecule type" value="Genomic_DNA"/>
</dbReference>
<dbReference type="SUPFAM" id="SSF50978">
    <property type="entry name" value="WD40 repeat-like"/>
    <property type="match status" value="2"/>
</dbReference>
<dbReference type="InParanoid" id="A2FWW8"/>
<name>A2FWW8_TRIV3</name>
<dbReference type="VEuPathDB" id="TrichDB:TVAGG3_0106370"/>
<dbReference type="VEuPathDB" id="TrichDB:TVAG_415740"/>
<dbReference type="InterPro" id="IPR036322">
    <property type="entry name" value="WD40_repeat_dom_sf"/>
</dbReference>
<dbReference type="KEGG" id="tva:4748284"/>
<evidence type="ECO:0000313" key="2">
    <source>
        <dbReference type="Proteomes" id="UP000001542"/>
    </source>
</evidence>
<dbReference type="Proteomes" id="UP000001542">
    <property type="component" value="Unassembled WGS sequence"/>
</dbReference>
<organism evidence="1 2">
    <name type="scientific">Trichomonas vaginalis (strain ATCC PRA-98 / G3)</name>
    <dbReference type="NCBI Taxonomy" id="412133"/>
    <lineage>
        <taxon>Eukaryota</taxon>
        <taxon>Metamonada</taxon>
        <taxon>Parabasalia</taxon>
        <taxon>Trichomonadida</taxon>
        <taxon>Trichomonadidae</taxon>
        <taxon>Trichomonas</taxon>
    </lineage>
</organism>
<dbReference type="OrthoDB" id="10502026at2759"/>
<accession>A2FWW8</accession>
<gene>
    <name evidence="1" type="ORF">TVAG_415740</name>
</gene>
<reference evidence="1" key="1">
    <citation type="submission" date="2006-10" db="EMBL/GenBank/DDBJ databases">
        <authorList>
            <person name="Amadeo P."/>
            <person name="Zhao Q."/>
            <person name="Wortman J."/>
            <person name="Fraser-Liggett C."/>
            <person name="Carlton J."/>
        </authorList>
    </citation>
    <scope>NUCLEOTIDE SEQUENCE</scope>
    <source>
        <strain evidence="1">G3</strain>
    </source>
</reference>
<dbReference type="InterPro" id="IPR015943">
    <property type="entry name" value="WD40/YVTN_repeat-like_dom_sf"/>
</dbReference>
<dbReference type="Gene3D" id="2.130.10.10">
    <property type="entry name" value="YVTN repeat-like/Quinoprotein amine dehydrogenase"/>
    <property type="match status" value="1"/>
</dbReference>
<protein>
    <submittedName>
        <fullName evidence="1">Uncharacterized protein</fullName>
    </submittedName>
</protein>
<proteinExistence type="predicted"/>